<evidence type="ECO:0000256" key="2">
    <source>
        <dbReference type="ARBA" id="ARBA00011322"/>
    </source>
</evidence>
<dbReference type="InterPro" id="IPR027417">
    <property type="entry name" value="P-loop_NTPase"/>
</dbReference>
<keyword evidence="7" id="KW-0378">Hydrolase</keyword>
<keyword evidence="7" id="KW-0540">Nuclease</keyword>
<dbReference type="RefSeq" id="WP_179463332.1">
    <property type="nucleotide sequence ID" value="NZ_JACBZX010000001.1"/>
</dbReference>
<feature type="coiled-coil region" evidence="4">
    <location>
        <begin position="415"/>
        <end position="442"/>
    </location>
</feature>
<reference evidence="7 8" key="1">
    <citation type="submission" date="2020-07" db="EMBL/GenBank/DDBJ databases">
        <title>Sequencing the genomes of 1000 actinobacteria strains.</title>
        <authorList>
            <person name="Klenk H.-P."/>
        </authorList>
    </citation>
    <scope>NUCLEOTIDE SEQUENCE [LARGE SCALE GENOMIC DNA]</scope>
    <source>
        <strain evidence="7 8">DSM 24723</strain>
    </source>
</reference>
<keyword evidence="4" id="KW-0175">Coiled coil</keyword>
<dbReference type="SUPFAM" id="SSF52540">
    <property type="entry name" value="P-loop containing nucleoside triphosphate hydrolases"/>
    <property type="match status" value="1"/>
</dbReference>
<feature type="region of interest" description="Disordered" evidence="5">
    <location>
        <begin position="467"/>
        <end position="493"/>
    </location>
</feature>
<dbReference type="PANTHER" id="PTHR32114">
    <property type="entry name" value="ABC TRANSPORTER ABCH.3"/>
    <property type="match status" value="1"/>
</dbReference>
<organism evidence="7 8">
    <name type="scientific">Janibacter alkaliphilus</name>
    <dbReference type="NCBI Taxonomy" id="1069963"/>
    <lineage>
        <taxon>Bacteria</taxon>
        <taxon>Bacillati</taxon>
        <taxon>Actinomycetota</taxon>
        <taxon>Actinomycetes</taxon>
        <taxon>Micrococcales</taxon>
        <taxon>Intrasporangiaceae</taxon>
        <taxon>Janibacter</taxon>
    </lineage>
</organism>
<dbReference type="GO" id="GO:0006302">
    <property type="term" value="P:double-strand break repair"/>
    <property type="evidence" value="ECO:0007669"/>
    <property type="project" value="InterPro"/>
</dbReference>
<evidence type="ECO:0000256" key="4">
    <source>
        <dbReference type="SAM" id="Coils"/>
    </source>
</evidence>
<sequence length="1026" mass="111547">MRLHHLELTAFGPFAGEVSLDLEPLTSAGVFLVHGATGAGKSSLLDAICFALYADVPGERTRASLHSQHAAPGSVPSVTLELTLDGRRLRIRRQPEFHRPKKRGEGTVREHARVWLDELRDGRWVEISHRIDEAAEELRSLLGMDLSQFRRVVMLPQGDFAAFLAADDEERRGVLERLFDISDYTGVETWLVAQRAEAEREVRAADHRLGAHLASLLDQLATVTTPLPPVQPTWTEMRPEQLPSALAGVDEALAEAAAAALEREEQTVAVSREATARLAQGQARAERRQRGERARATMRELQEREAEISEAERELGRAEAARAVEPAVQVWRRARREHHAATHRLEEALHELRHRAPEASAVREDDAAWSAWTEAQQDREHRLVAAAEAVQQVRVQHVERLPALRRREHELTVAREDRRERHEALSTALAEARQELATATTAAQQLPEHERTLADLSAVLRRRQQADRLATAAAEQRSEAQEARQREQDRRQHHLDLQQARLEEMAGELAEELRDGEACLVCGSAEHPRPAHRSRVVTVAEIDDARAQHERAARVSADAEERLAATVARHETVLEQIGEDLRDEPTLLAACRAAEQDRAAVAASAAELPRSDRVAQAAEAALSDADTALRAGDTSLAAVRAEIANGLAMLRDGIGSLISRLAELDVAAPGLSEVADALEGAGAADGWEAVAQGVADALSTGRSAVVAAAAWESAAEAVAAAAARVEQAGTARDRLFAEHGFDGVDAVDAAVRDPATIDRLRTGIDSHHRTLAAAETVLADPEVAAALDGDAPDLVALEERAVETRRAADAAIRERASAEGARQRFAGVRARVEDECAQVGPAHERARLVRGLADLVTGTSADNDRRMRLSTYVLAARLERIVELANERLTAMADGRYELAHDDRSARGQRRGGLGLKVQDLWTGRERPTTSLSGGESFICSLSLALGLADAIREESGGREFGTLFVDEGFGALDEDSLEQVLDVLDGLRDGGRAVGLVSHVAEMRTRIPTQVHVGKTPTGSFVEVA</sequence>
<dbReference type="GO" id="GO:0004527">
    <property type="term" value="F:exonuclease activity"/>
    <property type="evidence" value="ECO:0007669"/>
    <property type="project" value="UniProtKB-KW"/>
</dbReference>
<accession>A0A852XI89</accession>
<dbReference type="AlphaFoldDB" id="A0A852XI89"/>
<comment type="subunit">
    <text evidence="2">Heterodimer of SbcC and SbcD.</text>
</comment>
<dbReference type="Gene3D" id="3.40.50.300">
    <property type="entry name" value="P-loop containing nucleotide triphosphate hydrolases"/>
    <property type="match status" value="2"/>
</dbReference>
<feature type="coiled-coil region" evidence="4">
    <location>
        <begin position="284"/>
        <end position="321"/>
    </location>
</feature>
<feature type="compositionally biased region" description="Basic and acidic residues" evidence="5">
    <location>
        <begin position="476"/>
        <end position="493"/>
    </location>
</feature>
<dbReference type="Pfam" id="PF13558">
    <property type="entry name" value="SbcC_Walker_B"/>
    <property type="match status" value="1"/>
</dbReference>
<evidence type="ECO:0000313" key="8">
    <source>
        <dbReference type="Proteomes" id="UP000592181"/>
    </source>
</evidence>
<dbReference type="PANTHER" id="PTHR32114:SF2">
    <property type="entry name" value="ABC TRANSPORTER ABCH.3"/>
    <property type="match status" value="1"/>
</dbReference>
<dbReference type="Pfam" id="PF13476">
    <property type="entry name" value="AAA_23"/>
    <property type="match status" value="1"/>
</dbReference>
<evidence type="ECO:0000256" key="5">
    <source>
        <dbReference type="SAM" id="MobiDB-lite"/>
    </source>
</evidence>
<evidence type="ECO:0000313" key="7">
    <source>
        <dbReference type="EMBL" id="NYG38081.1"/>
    </source>
</evidence>
<gene>
    <name evidence="7" type="ORF">BJY28_002550</name>
</gene>
<name>A0A852XI89_9MICO</name>
<dbReference type="Proteomes" id="UP000592181">
    <property type="component" value="Unassembled WGS sequence"/>
</dbReference>
<dbReference type="GO" id="GO:0016887">
    <property type="term" value="F:ATP hydrolysis activity"/>
    <property type="evidence" value="ECO:0007669"/>
    <property type="project" value="InterPro"/>
</dbReference>
<evidence type="ECO:0000256" key="1">
    <source>
        <dbReference type="ARBA" id="ARBA00006930"/>
    </source>
</evidence>
<feature type="domain" description="Rad50/SbcC-type AAA" evidence="6">
    <location>
        <begin position="6"/>
        <end position="185"/>
    </location>
</feature>
<dbReference type="InterPro" id="IPR038729">
    <property type="entry name" value="Rad50/SbcC_AAA"/>
</dbReference>
<dbReference type="EMBL" id="JACBZX010000001">
    <property type="protein sequence ID" value="NYG38081.1"/>
    <property type="molecule type" value="Genomic_DNA"/>
</dbReference>
<proteinExistence type="inferred from homology"/>
<evidence type="ECO:0000256" key="3">
    <source>
        <dbReference type="ARBA" id="ARBA00013368"/>
    </source>
</evidence>
<comment type="caution">
    <text evidence="7">The sequence shown here is derived from an EMBL/GenBank/DDBJ whole genome shotgun (WGS) entry which is preliminary data.</text>
</comment>
<evidence type="ECO:0000259" key="6">
    <source>
        <dbReference type="Pfam" id="PF13476"/>
    </source>
</evidence>
<keyword evidence="7" id="KW-0269">Exonuclease</keyword>
<protein>
    <recommendedName>
        <fullName evidence="3">Nuclease SbcCD subunit C</fullName>
    </recommendedName>
</protein>
<comment type="similarity">
    <text evidence="1">Belongs to the SMC family. SbcC subfamily.</text>
</comment>
<keyword evidence="8" id="KW-1185">Reference proteome</keyword>